<evidence type="ECO:0000313" key="4">
    <source>
        <dbReference type="Proteomes" id="UP000001419"/>
    </source>
</evidence>
<feature type="compositionally biased region" description="Low complexity" evidence="1">
    <location>
        <begin position="60"/>
        <end position="79"/>
    </location>
</feature>
<accession>A0A1R3Y5M0</accession>
<evidence type="ECO:0000256" key="1">
    <source>
        <dbReference type="SAM" id="MobiDB-lite"/>
    </source>
</evidence>
<dbReference type="KEGG" id="mbo:BQ2027_MB3929C"/>
<protein>
    <submittedName>
        <fullName evidence="3">Uncharacterized protein</fullName>
    </submittedName>
</protein>
<reference evidence="2" key="4">
    <citation type="submission" date="2020-02" db="EMBL/GenBank/DDBJ databases">
        <authorList>
            <person name="Farrell D."/>
            <person name="Gordon V S."/>
        </authorList>
    </citation>
    <scope>NUCLEOTIDE SEQUENCE</scope>
    <source>
        <strain evidence="2">AF2122/97</strain>
    </source>
</reference>
<evidence type="ECO:0000313" key="2">
    <source>
        <dbReference type="EMBL" id="CAB0188193.1"/>
    </source>
</evidence>
<reference evidence="3" key="5">
    <citation type="submission" date="2020-04" db="EMBL/GenBank/DDBJ databases">
        <authorList>
            <person name="Malone M K."/>
            <person name="Farrell D."/>
            <person name="Malone K."/>
        </authorList>
    </citation>
    <scope>NUCLEOTIDE SEQUENCE</scope>
    <source>
        <strain evidence="3">AF2122/97</strain>
    </source>
</reference>
<sequence length="247" mass="26535">MVTGQPAAAGAHSLSEGAMTAMQSGSVPPPQATPPITTPPVVSAPTMAAGIEATHGPVDTPANTPGAPPASTGTTGPVAPTVVTAGPVAAPAAPVVGGSAVPAGPLPAYGSDLRPPSWQPPPCPRFLRRPYPARRWRPRRHRPHRRVGRWFLRWSAQPRKLWLDRLVRARRQWPAPRHCRPPPARRRARYRLGRLSSNAYSESWMPWRARSRESHGRPGCATTAPPPCWSPIWPAGGFRPTSGCPRT</sequence>
<evidence type="ECO:0000313" key="3">
    <source>
        <dbReference type="EMBL" id="SIU02561.1"/>
    </source>
</evidence>
<gene>
    <name evidence="3" type="ordered locus">BQ2027_MB3929C</name>
</gene>
<dbReference type="EMBL" id="LR777660">
    <property type="protein sequence ID" value="CAB0188193.1"/>
    <property type="molecule type" value="Genomic_DNA"/>
</dbReference>
<proteinExistence type="predicted"/>
<keyword evidence="4" id="KW-1185">Reference proteome</keyword>
<reference evidence="4" key="3">
    <citation type="journal article" date="2017" name="Genome Announc.">
        <title>Updated reference genome sequence and annotation of Mycobacterium bovis AF2122/97.</title>
        <authorList>
            <person name="Malone K.M."/>
            <person name="Farrell D."/>
            <person name="Stuber T.P."/>
            <person name="Schubert O.T."/>
            <person name="Aebersold R."/>
            <person name="Robbe-Austerman S."/>
            <person name="Gordon S.V."/>
        </authorList>
    </citation>
    <scope>NUCLEOTIDE SEQUENCE [LARGE SCALE GENOMIC DNA]</scope>
    <source>
        <strain evidence="4">ATCC BAA-935 / AF2122/97</strain>
    </source>
</reference>
<reference evidence="3" key="2">
    <citation type="submission" date="2016-12" db="EMBL/GenBank/DDBJ databases">
        <authorList>
            <person name="Malone K.M."/>
        </authorList>
    </citation>
    <scope>NUCLEOTIDE SEQUENCE</scope>
    <source>
        <strain evidence="3">AF2122/97</strain>
    </source>
</reference>
<reference evidence="4" key="1">
    <citation type="journal article" date="2003" name="Proc. Natl. Acad. Sci. U.S.A.">
        <title>The complete genome sequence of Mycobacterium bovis.</title>
        <authorList>
            <person name="Garnier T."/>
            <person name="Eiglmeier K."/>
            <person name="Camus J.-C."/>
            <person name="Medina N."/>
            <person name="Mansoor H."/>
            <person name="Pryor M."/>
            <person name="Duthoy S."/>
            <person name="Grondin S."/>
            <person name="Lacroix C."/>
            <person name="Monsempe C."/>
            <person name="Simon S."/>
            <person name="Harris B."/>
            <person name="Atkin R."/>
            <person name="Doggett J."/>
            <person name="Mayes R."/>
            <person name="Keating L."/>
            <person name="Wheeler P.R."/>
            <person name="Parkhill J."/>
            <person name="Barrell B.G."/>
            <person name="Cole S.T."/>
            <person name="Gordon S.V."/>
            <person name="Hewinson R.G."/>
        </authorList>
    </citation>
    <scope>NUCLEOTIDE SEQUENCE [LARGE SCALE GENOMIC DNA]</scope>
    <source>
        <strain evidence="4">ATCC BAA-935 / AF2122/97</strain>
    </source>
</reference>
<dbReference type="EMBL" id="LT708304">
    <property type="protein sequence ID" value="SIU02561.1"/>
    <property type="molecule type" value="Genomic_DNA"/>
</dbReference>
<organism evidence="3 4">
    <name type="scientific">Mycobacterium bovis (strain ATCC BAA-935 / AF2122/97)</name>
    <dbReference type="NCBI Taxonomy" id="233413"/>
    <lineage>
        <taxon>Bacteria</taxon>
        <taxon>Bacillati</taxon>
        <taxon>Actinomycetota</taxon>
        <taxon>Actinomycetes</taxon>
        <taxon>Mycobacteriales</taxon>
        <taxon>Mycobacteriaceae</taxon>
        <taxon>Mycobacterium</taxon>
        <taxon>Mycobacterium tuberculosis complex</taxon>
    </lineage>
</organism>
<feature type="compositionally biased region" description="Pro residues" evidence="1">
    <location>
        <begin position="27"/>
        <end position="38"/>
    </location>
</feature>
<feature type="region of interest" description="Disordered" evidence="1">
    <location>
        <begin position="1"/>
        <end position="79"/>
    </location>
</feature>
<dbReference type="Proteomes" id="UP000001419">
    <property type="component" value="Chromosome"/>
</dbReference>
<name>A0A1R3Y5M0_MYCBO</name>
<dbReference type="AlphaFoldDB" id="A0A1R3Y5M0"/>